<evidence type="ECO:0000256" key="3">
    <source>
        <dbReference type="ARBA" id="ARBA00022722"/>
    </source>
</evidence>
<dbReference type="Pfam" id="PF17917">
    <property type="entry name" value="RT_RNaseH"/>
    <property type="match status" value="1"/>
</dbReference>
<dbReference type="InterPro" id="IPR041577">
    <property type="entry name" value="RT_RNaseH_2"/>
</dbReference>
<dbReference type="GO" id="GO:0004519">
    <property type="term" value="F:endonuclease activity"/>
    <property type="evidence" value="ECO:0007669"/>
    <property type="project" value="UniProtKB-KW"/>
</dbReference>
<evidence type="ECO:0000259" key="8">
    <source>
        <dbReference type="Pfam" id="PF17919"/>
    </source>
</evidence>
<evidence type="ECO:0000256" key="4">
    <source>
        <dbReference type="ARBA" id="ARBA00022759"/>
    </source>
</evidence>
<dbReference type="GO" id="GO:0016787">
    <property type="term" value="F:hydrolase activity"/>
    <property type="evidence" value="ECO:0007669"/>
    <property type="project" value="UniProtKB-KW"/>
</dbReference>
<proteinExistence type="predicted"/>
<evidence type="ECO:0000313" key="9">
    <source>
        <dbReference type="EMBL" id="KAA3461350.1"/>
    </source>
</evidence>
<sequence>MRSVTEVYSFLGLVSYYRRFVKGFSILVAPLLKLLQNNISFEWTEERQSRFEKLKIVLTKAPVLVQPESSLGKSLGFVLMQDGKVVAYAPRQWRPHERNYLTHNLELAIVAFRCVIYTDHKSLKYLLTEKELNLRQRHWIELLKDYDYVIEYHPNKTNVAANALSRKSMVKL</sequence>
<keyword evidence="10" id="KW-1185">Reference proteome</keyword>
<dbReference type="InterPro" id="IPR043128">
    <property type="entry name" value="Rev_trsase/Diguanyl_cyclase"/>
</dbReference>
<evidence type="ECO:0000313" key="10">
    <source>
        <dbReference type="Proteomes" id="UP000325315"/>
    </source>
</evidence>
<keyword evidence="3" id="KW-0540">Nuclease</keyword>
<keyword evidence="5" id="KW-0378">Hydrolase</keyword>
<dbReference type="InterPro" id="IPR043502">
    <property type="entry name" value="DNA/RNA_pol_sf"/>
</dbReference>
<dbReference type="PANTHER" id="PTHR34072:SF52">
    <property type="entry name" value="RIBONUCLEASE H"/>
    <property type="match status" value="1"/>
</dbReference>
<reference evidence="10" key="1">
    <citation type="journal article" date="2019" name="Plant Biotechnol. J.">
        <title>Genome sequencing of the Australian wild diploid species Gossypium australe highlights disease resistance and delayed gland morphogenesis.</title>
        <authorList>
            <person name="Cai Y."/>
            <person name="Cai X."/>
            <person name="Wang Q."/>
            <person name="Wang P."/>
            <person name="Zhang Y."/>
            <person name="Cai C."/>
            <person name="Xu Y."/>
            <person name="Wang K."/>
            <person name="Zhou Z."/>
            <person name="Wang C."/>
            <person name="Geng S."/>
            <person name="Li B."/>
            <person name="Dong Q."/>
            <person name="Hou Y."/>
            <person name="Wang H."/>
            <person name="Ai P."/>
            <person name="Liu Z."/>
            <person name="Yi F."/>
            <person name="Sun M."/>
            <person name="An G."/>
            <person name="Cheng J."/>
            <person name="Zhang Y."/>
            <person name="Shi Q."/>
            <person name="Xie Y."/>
            <person name="Shi X."/>
            <person name="Chang Y."/>
            <person name="Huang F."/>
            <person name="Chen Y."/>
            <person name="Hong S."/>
            <person name="Mi L."/>
            <person name="Sun Q."/>
            <person name="Zhang L."/>
            <person name="Zhou B."/>
            <person name="Peng R."/>
            <person name="Zhang X."/>
            <person name="Liu F."/>
        </authorList>
    </citation>
    <scope>NUCLEOTIDE SEQUENCE [LARGE SCALE GENOMIC DNA]</scope>
    <source>
        <strain evidence="10">cv. PA1801</strain>
    </source>
</reference>
<accession>A0A5B6UTF1</accession>
<dbReference type="EMBL" id="SMMG02000009">
    <property type="protein sequence ID" value="KAA3461350.1"/>
    <property type="molecule type" value="Genomic_DNA"/>
</dbReference>
<dbReference type="Proteomes" id="UP000325315">
    <property type="component" value="Unassembled WGS sequence"/>
</dbReference>
<protein>
    <submittedName>
        <fullName evidence="9">Integrase, catalytic core</fullName>
    </submittedName>
</protein>
<dbReference type="PANTHER" id="PTHR34072">
    <property type="entry name" value="ENZYMATIC POLYPROTEIN-RELATED"/>
    <property type="match status" value="1"/>
</dbReference>
<evidence type="ECO:0000256" key="6">
    <source>
        <dbReference type="ARBA" id="ARBA00022918"/>
    </source>
</evidence>
<name>A0A5B6UTF1_9ROSI</name>
<dbReference type="FunFam" id="3.30.70.270:FF:000020">
    <property type="entry name" value="Transposon Tf2-6 polyprotein-like Protein"/>
    <property type="match status" value="1"/>
</dbReference>
<feature type="domain" description="Reverse transcriptase/retrotransposon-derived protein RNase H-like" evidence="8">
    <location>
        <begin position="43"/>
        <end position="110"/>
    </location>
</feature>
<dbReference type="SUPFAM" id="SSF56672">
    <property type="entry name" value="DNA/RNA polymerases"/>
    <property type="match status" value="1"/>
</dbReference>
<dbReference type="OrthoDB" id="111931at2759"/>
<dbReference type="Gene3D" id="3.30.70.270">
    <property type="match status" value="1"/>
</dbReference>
<gene>
    <name evidence="9" type="ORF">EPI10_027926</name>
</gene>
<evidence type="ECO:0000256" key="1">
    <source>
        <dbReference type="ARBA" id="ARBA00022679"/>
    </source>
</evidence>
<comment type="caution">
    <text evidence="9">The sequence shown here is derived from an EMBL/GenBank/DDBJ whole genome shotgun (WGS) entry which is preliminary data.</text>
</comment>
<keyword evidence="1" id="KW-0808">Transferase</keyword>
<dbReference type="GO" id="GO:0003964">
    <property type="term" value="F:RNA-directed DNA polymerase activity"/>
    <property type="evidence" value="ECO:0007669"/>
    <property type="project" value="UniProtKB-KW"/>
</dbReference>
<dbReference type="AlphaFoldDB" id="A0A5B6UTF1"/>
<keyword evidence="2" id="KW-0548">Nucleotidyltransferase</keyword>
<evidence type="ECO:0000256" key="2">
    <source>
        <dbReference type="ARBA" id="ARBA00022695"/>
    </source>
</evidence>
<organism evidence="9 10">
    <name type="scientific">Gossypium australe</name>
    <dbReference type="NCBI Taxonomy" id="47621"/>
    <lineage>
        <taxon>Eukaryota</taxon>
        <taxon>Viridiplantae</taxon>
        <taxon>Streptophyta</taxon>
        <taxon>Embryophyta</taxon>
        <taxon>Tracheophyta</taxon>
        <taxon>Spermatophyta</taxon>
        <taxon>Magnoliopsida</taxon>
        <taxon>eudicotyledons</taxon>
        <taxon>Gunneridae</taxon>
        <taxon>Pentapetalae</taxon>
        <taxon>rosids</taxon>
        <taxon>malvids</taxon>
        <taxon>Malvales</taxon>
        <taxon>Malvaceae</taxon>
        <taxon>Malvoideae</taxon>
        <taxon>Gossypium</taxon>
    </lineage>
</organism>
<dbReference type="CDD" id="cd09274">
    <property type="entry name" value="RNase_HI_RT_Ty3"/>
    <property type="match status" value="1"/>
</dbReference>
<feature type="domain" description="Reverse transcriptase RNase H-like" evidence="7">
    <location>
        <begin position="114"/>
        <end position="146"/>
    </location>
</feature>
<keyword evidence="4" id="KW-0255">Endonuclease</keyword>
<evidence type="ECO:0000256" key="5">
    <source>
        <dbReference type="ARBA" id="ARBA00022801"/>
    </source>
</evidence>
<evidence type="ECO:0000259" key="7">
    <source>
        <dbReference type="Pfam" id="PF17917"/>
    </source>
</evidence>
<dbReference type="InterPro" id="IPR041373">
    <property type="entry name" value="RT_RNaseH"/>
</dbReference>
<dbReference type="Pfam" id="PF17919">
    <property type="entry name" value="RT_RNaseH_2"/>
    <property type="match status" value="1"/>
</dbReference>
<keyword evidence="6" id="KW-0695">RNA-directed DNA polymerase</keyword>